<evidence type="ECO:0000259" key="7">
    <source>
        <dbReference type="Pfam" id="PF08281"/>
    </source>
</evidence>
<dbReference type="InterPro" id="IPR007627">
    <property type="entry name" value="RNA_pol_sigma70_r2"/>
</dbReference>
<keyword evidence="2" id="KW-0805">Transcription regulation</keyword>
<dbReference type="GO" id="GO:0006352">
    <property type="term" value="P:DNA-templated transcription initiation"/>
    <property type="evidence" value="ECO:0007669"/>
    <property type="project" value="InterPro"/>
</dbReference>
<dbReference type="Pfam" id="PF08281">
    <property type="entry name" value="Sigma70_r4_2"/>
    <property type="match status" value="1"/>
</dbReference>
<evidence type="ECO:0000313" key="8">
    <source>
        <dbReference type="EMBL" id="MPM02745.1"/>
    </source>
</evidence>
<dbReference type="InterPro" id="IPR039425">
    <property type="entry name" value="RNA_pol_sigma-70-like"/>
</dbReference>
<dbReference type="PANTHER" id="PTHR43133">
    <property type="entry name" value="RNA POLYMERASE ECF-TYPE SIGMA FACTO"/>
    <property type="match status" value="1"/>
</dbReference>
<keyword evidence="4" id="KW-0238">DNA-binding</keyword>
<dbReference type="EMBL" id="VSSQ01000893">
    <property type="protein sequence ID" value="MPM02745.1"/>
    <property type="molecule type" value="Genomic_DNA"/>
</dbReference>
<reference evidence="8" key="1">
    <citation type="submission" date="2019-08" db="EMBL/GenBank/DDBJ databases">
        <authorList>
            <person name="Kucharzyk K."/>
            <person name="Murdoch R.W."/>
            <person name="Higgins S."/>
            <person name="Loffler F."/>
        </authorList>
    </citation>
    <scope>NUCLEOTIDE SEQUENCE</scope>
</reference>
<protein>
    <submittedName>
        <fullName evidence="8">ECF RNA polymerase sigma factor SigK</fullName>
    </submittedName>
</protein>
<dbReference type="SUPFAM" id="SSF88659">
    <property type="entry name" value="Sigma3 and sigma4 domains of RNA polymerase sigma factors"/>
    <property type="match status" value="1"/>
</dbReference>
<dbReference type="GO" id="GO:0003677">
    <property type="term" value="F:DNA binding"/>
    <property type="evidence" value="ECO:0007669"/>
    <property type="project" value="UniProtKB-KW"/>
</dbReference>
<accession>A0A644WFW3</accession>
<keyword evidence="5" id="KW-0804">Transcription</keyword>
<keyword evidence="3" id="KW-0731">Sigma factor</keyword>
<comment type="similarity">
    <text evidence="1">Belongs to the sigma-70 factor family. ECF subfamily.</text>
</comment>
<comment type="caution">
    <text evidence="8">The sequence shown here is derived from an EMBL/GenBank/DDBJ whole genome shotgun (WGS) entry which is preliminary data.</text>
</comment>
<dbReference type="InterPro" id="IPR013324">
    <property type="entry name" value="RNA_pol_sigma_r3/r4-like"/>
</dbReference>
<evidence type="ECO:0000256" key="4">
    <source>
        <dbReference type="ARBA" id="ARBA00023125"/>
    </source>
</evidence>
<evidence type="ECO:0000256" key="1">
    <source>
        <dbReference type="ARBA" id="ARBA00010641"/>
    </source>
</evidence>
<dbReference type="SUPFAM" id="SSF88946">
    <property type="entry name" value="Sigma2 domain of RNA polymerase sigma factors"/>
    <property type="match status" value="1"/>
</dbReference>
<dbReference type="InterPro" id="IPR014284">
    <property type="entry name" value="RNA_pol_sigma-70_dom"/>
</dbReference>
<evidence type="ECO:0000256" key="5">
    <source>
        <dbReference type="ARBA" id="ARBA00023163"/>
    </source>
</evidence>
<organism evidence="8">
    <name type="scientific">bioreactor metagenome</name>
    <dbReference type="NCBI Taxonomy" id="1076179"/>
    <lineage>
        <taxon>unclassified sequences</taxon>
        <taxon>metagenomes</taxon>
        <taxon>ecological metagenomes</taxon>
    </lineage>
</organism>
<dbReference type="AlphaFoldDB" id="A0A644WFW3"/>
<evidence type="ECO:0000256" key="2">
    <source>
        <dbReference type="ARBA" id="ARBA00023015"/>
    </source>
</evidence>
<dbReference type="Gene3D" id="1.10.10.10">
    <property type="entry name" value="Winged helix-like DNA-binding domain superfamily/Winged helix DNA-binding domain"/>
    <property type="match status" value="1"/>
</dbReference>
<dbReference type="GO" id="GO:0016987">
    <property type="term" value="F:sigma factor activity"/>
    <property type="evidence" value="ECO:0007669"/>
    <property type="project" value="UniProtKB-KW"/>
</dbReference>
<dbReference type="InterPro" id="IPR013325">
    <property type="entry name" value="RNA_pol_sigma_r2"/>
</dbReference>
<feature type="domain" description="RNA polymerase sigma-70 region 2" evidence="6">
    <location>
        <begin position="53"/>
        <end position="116"/>
    </location>
</feature>
<proteinExistence type="inferred from homology"/>
<dbReference type="InterPro" id="IPR036388">
    <property type="entry name" value="WH-like_DNA-bd_sf"/>
</dbReference>
<gene>
    <name evidence="8" type="primary">sigK_4</name>
    <name evidence="8" type="ORF">SDC9_49000</name>
</gene>
<dbReference type="PANTHER" id="PTHR43133:SF8">
    <property type="entry name" value="RNA POLYMERASE SIGMA FACTOR HI_1459-RELATED"/>
    <property type="match status" value="1"/>
</dbReference>
<name>A0A644WFW3_9ZZZZ</name>
<dbReference type="Gene3D" id="1.10.1740.10">
    <property type="match status" value="1"/>
</dbReference>
<dbReference type="NCBIfam" id="TIGR02937">
    <property type="entry name" value="sigma70-ECF"/>
    <property type="match status" value="1"/>
</dbReference>
<dbReference type="Pfam" id="PF04542">
    <property type="entry name" value="Sigma70_r2"/>
    <property type="match status" value="1"/>
</dbReference>
<dbReference type="InterPro" id="IPR013249">
    <property type="entry name" value="RNA_pol_sigma70_r4_t2"/>
</dbReference>
<sequence length="208" mass="23925">MAGGTGIGTIEKWWFLKSEHMQFLLNRTNKNLSDEELVARYVENGNPSAIGVLFDRYARLVMGVCLKYLKDEDEAADTTMNIFKNLMETLGNYDVRSFKAWLYTYAKNECLMKLRKVKPVICSIDKVAFGLAGEEEDEERIDLPIEQLQNAIASLKNDQQVCIQMFYLDNLSYNEISDKTGYSWKEIKSHIQNGKRNLRNILISTGNE</sequence>
<evidence type="ECO:0000256" key="3">
    <source>
        <dbReference type="ARBA" id="ARBA00023082"/>
    </source>
</evidence>
<feature type="domain" description="RNA polymerase sigma factor 70 region 4 type 2" evidence="7">
    <location>
        <begin position="146"/>
        <end position="198"/>
    </location>
</feature>
<evidence type="ECO:0000259" key="6">
    <source>
        <dbReference type="Pfam" id="PF04542"/>
    </source>
</evidence>